<sequence length="182" mass="19534">MEGVAGPPSALPAVLAFPEGDSLAAQFLRAELELNARLRELVFPEPVCYVYNPLEYAWEPHQDYVRRYCRPSADVLFLGMNPGPFGMAQTGADLPASQREALLRACDDGLARAAGLLGVSLVIGVGRLAEQRARKALAAAGLRVRVEGLLHPSPRSPQANKGWEAMAKVRLAELGVLPLPSP</sequence>
<dbReference type="GO" id="GO:0003677">
    <property type="term" value="F:DNA binding"/>
    <property type="evidence" value="ECO:0007669"/>
    <property type="project" value="UniProtKB-KW"/>
</dbReference>
<protein>
    <submittedName>
        <fullName evidence="6">Single-strand selective monofunctional uracil DNA glycosylase</fullName>
    </submittedName>
</protein>
<dbReference type="GO" id="GO:0000703">
    <property type="term" value="F:oxidized pyrimidine nucleobase lesion DNA N-glycosylase activity"/>
    <property type="evidence" value="ECO:0007669"/>
    <property type="project" value="TreeGrafter"/>
</dbReference>
<evidence type="ECO:0000256" key="4">
    <source>
        <dbReference type="ARBA" id="ARBA00023204"/>
    </source>
</evidence>
<keyword evidence="5" id="KW-1185">Reference proteome</keyword>
<dbReference type="RefSeq" id="XP_025047277.1">
    <property type="nucleotide sequence ID" value="XM_025191492.1"/>
</dbReference>
<dbReference type="SUPFAM" id="SSF52141">
    <property type="entry name" value="Uracil-DNA glycosylase-like"/>
    <property type="match status" value="2"/>
</dbReference>
<dbReference type="InterPro" id="IPR039134">
    <property type="entry name" value="SMUG1"/>
</dbReference>
<dbReference type="Gene3D" id="3.40.470.10">
    <property type="entry name" value="Uracil-DNA glycosylase-like domain"/>
    <property type="match status" value="2"/>
</dbReference>
<dbReference type="PANTHER" id="PTHR13235:SF2">
    <property type="entry name" value="SINGLE-STRAND SELECTIVE MONOFUNCTIONAL URACIL DNA GLYCOSYLASE"/>
    <property type="match status" value="1"/>
</dbReference>
<evidence type="ECO:0000256" key="2">
    <source>
        <dbReference type="ARBA" id="ARBA00022801"/>
    </source>
</evidence>
<evidence type="ECO:0000256" key="3">
    <source>
        <dbReference type="ARBA" id="ARBA00023125"/>
    </source>
</evidence>
<dbReference type="CTD" id="23583"/>
<dbReference type="KEGG" id="asn:112547943"/>
<evidence type="ECO:0000256" key="1">
    <source>
        <dbReference type="ARBA" id="ARBA00022763"/>
    </source>
</evidence>
<dbReference type="GeneID" id="112547943"/>
<organism evidence="5 6">
    <name type="scientific">Alligator sinensis</name>
    <name type="common">Chinese alligator</name>
    <dbReference type="NCBI Taxonomy" id="38654"/>
    <lineage>
        <taxon>Eukaryota</taxon>
        <taxon>Metazoa</taxon>
        <taxon>Chordata</taxon>
        <taxon>Craniata</taxon>
        <taxon>Vertebrata</taxon>
        <taxon>Euteleostomi</taxon>
        <taxon>Archelosauria</taxon>
        <taxon>Archosauria</taxon>
        <taxon>Crocodylia</taxon>
        <taxon>Alligatoridae</taxon>
        <taxon>Alligatorinae</taxon>
        <taxon>Alligator</taxon>
    </lineage>
</organism>
<dbReference type="STRING" id="38654.A0A3Q0FJ46"/>
<accession>A0A3Q0FJ46</accession>
<gene>
    <name evidence="6" type="primary">SMUG1</name>
</gene>
<dbReference type="InterPro" id="IPR036895">
    <property type="entry name" value="Uracil-DNA_glycosylase-like_sf"/>
</dbReference>
<dbReference type="InParanoid" id="A0A3Q0FJ46"/>
<name>A0A3Q0FJ46_ALLSI</name>
<dbReference type="Proteomes" id="UP000189705">
    <property type="component" value="Unplaced"/>
</dbReference>
<dbReference type="GO" id="GO:0017065">
    <property type="term" value="F:single-strand selective uracil DNA N-glycosylase activity"/>
    <property type="evidence" value="ECO:0007669"/>
    <property type="project" value="InterPro"/>
</dbReference>
<keyword evidence="3" id="KW-0238">DNA-binding</keyword>
<keyword evidence="2" id="KW-0378">Hydrolase</keyword>
<dbReference type="AlphaFoldDB" id="A0A3Q0FJ46"/>
<proteinExistence type="predicted"/>
<evidence type="ECO:0000313" key="5">
    <source>
        <dbReference type="Proteomes" id="UP000189705"/>
    </source>
</evidence>
<evidence type="ECO:0000313" key="6">
    <source>
        <dbReference type="RefSeq" id="XP_025047277.1"/>
    </source>
</evidence>
<keyword evidence="4" id="KW-0234">DNA repair</keyword>
<reference evidence="6" key="1">
    <citation type="submission" date="2025-08" db="UniProtKB">
        <authorList>
            <consortium name="RefSeq"/>
        </authorList>
    </citation>
    <scope>IDENTIFICATION</scope>
</reference>
<keyword evidence="1" id="KW-0227">DNA damage</keyword>
<dbReference type="PANTHER" id="PTHR13235">
    <property type="entry name" value="SINGLE-STRAND SELECTIVE MONOFUNCTIONAL URACIL DNA GLYCOSYLASE"/>
    <property type="match status" value="1"/>
</dbReference>
<dbReference type="GO" id="GO:0006284">
    <property type="term" value="P:base-excision repair"/>
    <property type="evidence" value="ECO:0007669"/>
    <property type="project" value="InterPro"/>
</dbReference>